<gene>
    <name evidence="1" type="ORF">CROQUDRAFT_101388</name>
</gene>
<evidence type="ECO:0000313" key="1">
    <source>
        <dbReference type="EMBL" id="KAG0139547.1"/>
    </source>
</evidence>
<dbReference type="GO" id="GO:0006888">
    <property type="term" value="P:endoplasmic reticulum to Golgi vesicle-mediated transport"/>
    <property type="evidence" value="ECO:0007669"/>
    <property type="project" value="InterPro"/>
</dbReference>
<dbReference type="EMBL" id="MU167566">
    <property type="protein sequence ID" value="KAG0139547.1"/>
    <property type="molecule type" value="Genomic_DNA"/>
</dbReference>
<dbReference type="Gene3D" id="3.30.450.70">
    <property type="match status" value="1"/>
</dbReference>
<accession>A0A9P6N867</accession>
<dbReference type="GO" id="GO:0005737">
    <property type="term" value="C:cytoplasm"/>
    <property type="evidence" value="ECO:0007669"/>
    <property type="project" value="GOC"/>
</dbReference>
<name>A0A9P6N867_9BASI</name>
<reference evidence="1" key="1">
    <citation type="submission" date="2013-11" db="EMBL/GenBank/DDBJ databases">
        <title>Genome sequence of the fusiform rust pathogen reveals effectors for host alternation and coevolution with pine.</title>
        <authorList>
            <consortium name="DOE Joint Genome Institute"/>
            <person name="Smith K."/>
            <person name="Pendleton A."/>
            <person name="Kubisiak T."/>
            <person name="Anderson C."/>
            <person name="Salamov A."/>
            <person name="Aerts A."/>
            <person name="Riley R."/>
            <person name="Clum A."/>
            <person name="Lindquist E."/>
            <person name="Ence D."/>
            <person name="Campbell M."/>
            <person name="Kronenberg Z."/>
            <person name="Feau N."/>
            <person name="Dhillon B."/>
            <person name="Hamelin R."/>
            <person name="Burleigh J."/>
            <person name="Smith J."/>
            <person name="Yandell M."/>
            <person name="Nelson C."/>
            <person name="Grigoriev I."/>
            <person name="Davis J."/>
        </authorList>
    </citation>
    <scope>NUCLEOTIDE SEQUENCE</scope>
    <source>
        <strain evidence="1">G11</strain>
    </source>
</reference>
<organism evidence="1 2">
    <name type="scientific">Cronartium quercuum f. sp. fusiforme G11</name>
    <dbReference type="NCBI Taxonomy" id="708437"/>
    <lineage>
        <taxon>Eukaryota</taxon>
        <taxon>Fungi</taxon>
        <taxon>Dikarya</taxon>
        <taxon>Basidiomycota</taxon>
        <taxon>Pucciniomycotina</taxon>
        <taxon>Pucciniomycetes</taxon>
        <taxon>Pucciniales</taxon>
        <taxon>Coleosporiaceae</taxon>
        <taxon>Cronartium</taxon>
    </lineage>
</organism>
<sequence>MSYYFVLSHRRYQRQRACASTVPADQEKILKQVLRQPIYEAHLTTSKTSVSSSVPPAPLHPHPSYALFGTGSAPIGYPRKDSEEGRHVVQLVAHASLDALDDLIWTEKSMYLKNVDRFHEWSVSALVPPGGPRLVILHEIKNEDGIKLFLLEAWEFLVRNMLSPFYETDAPIKTGAFDSRIKASARRFPLRHSETGSGTGWPLSFRTFKKLDSSLHSRH</sequence>
<dbReference type="PANTHER" id="PTHR12403">
    <property type="entry name" value="TRAFFICKING PROTEIN PARTICLE COMPLEX SUBUNIT 2"/>
    <property type="match status" value="1"/>
</dbReference>
<dbReference type="Pfam" id="PF04628">
    <property type="entry name" value="Sedlin_N"/>
    <property type="match status" value="1"/>
</dbReference>
<dbReference type="InterPro" id="IPR011012">
    <property type="entry name" value="Longin-like_dom_sf"/>
</dbReference>
<keyword evidence="2" id="KW-1185">Reference proteome</keyword>
<dbReference type="AlphaFoldDB" id="A0A9P6N867"/>
<dbReference type="OrthoDB" id="10252102at2759"/>
<proteinExistence type="predicted"/>
<dbReference type="CDD" id="cd14825">
    <property type="entry name" value="TRAPPC2_sedlin"/>
    <property type="match status" value="1"/>
</dbReference>
<dbReference type="SUPFAM" id="SSF64356">
    <property type="entry name" value="SNARE-like"/>
    <property type="match status" value="1"/>
</dbReference>
<protein>
    <submittedName>
        <fullName evidence="1">Uncharacterized protein</fullName>
    </submittedName>
</protein>
<evidence type="ECO:0000313" key="2">
    <source>
        <dbReference type="Proteomes" id="UP000886653"/>
    </source>
</evidence>
<dbReference type="Proteomes" id="UP000886653">
    <property type="component" value="Unassembled WGS sequence"/>
</dbReference>
<comment type="caution">
    <text evidence="1">The sequence shown here is derived from an EMBL/GenBank/DDBJ whole genome shotgun (WGS) entry which is preliminary data.</text>
</comment>
<dbReference type="InterPro" id="IPR006722">
    <property type="entry name" value="Sedlin"/>
</dbReference>